<dbReference type="InterPro" id="IPR012477">
    <property type="entry name" value="Glyco_transf_52"/>
</dbReference>
<keyword evidence="1" id="KW-0328">Glycosyltransferase</keyword>
<dbReference type="AlphaFoldDB" id="A0A133NH13"/>
<keyword evidence="2" id="KW-1185">Reference proteome</keyword>
<accession>A0A133NH13</accession>
<sequence>MKKYLCISATNYNLLLFCLLKDFLGRTVFWVSPNLYSPDQEDFFLLSEAAFSKERKSENERRFHQIEKGYFSEGDFEIYAQDHILPSYSFIRGKFSVIEDGTMSYLEAKQEYEKEKERSFLSRWKRHIKGKIPSCGISSKVDKVYLRGILPTPFCIQHKVEYIDIHSLWRAKTTEEQRWILKFFGFQQRNLKLLQSKKVILFSQPLSEDGIMTEEEKVEIYRKILEKENLKDVIIKAHPREVTEYSRYFVGISILQERTPFELYLFHGLTGKKVITLFSTAVYGLKDFEVIFYGTKEHEVLRERFREIEYKREL</sequence>
<dbReference type="GO" id="GO:0016757">
    <property type="term" value="F:glycosyltransferase activity"/>
    <property type="evidence" value="ECO:0007669"/>
    <property type="project" value="UniProtKB-KW"/>
</dbReference>
<dbReference type="EMBL" id="LRPX01000026">
    <property type="protein sequence ID" value="KXA15560.1"/>
    <property type="molecule type" value="Genomic_DNA"/>
</dbReference>
<dbReference type="RefSeq" id="WP_060793531.1">
    <property type="nucleotide sequence ID" value="NZ_KQ956522.1"/>
</dbReference>
<evidence type="ECO:0000313" key="1">
    <source>
        <dbReference type="EMBL" id="KXA15560.1"/>
    </source>
</evidence>
<comment type="caution">
    <text evidence="1">The sequence shown here is derived from an EMBL/GenBank/DDBJ whole genome shotgun (WGS) entry which is preliminary data.</text>
</comment>
<dbReference type="Pfam" id="PF07922">
    <property type="entry name" value="Glyco_transf_52"/>
    <property type="match status" value="1"/>
</dbReference>
<dbReference type="STRING" id="134605.HMPREF3206_00646"/>
<name>A0A133NH13_9FUSO</name>
<organism evidence="1 2">
    <name type="scientific">Fusobacterium equinum</name>
    <dbReference type="NCBI Taxonomy" id="134605"/>
    <lineage>
        <taxon>Bacteria</taxon>
        <taxon>Fusobacteriati</taxon>
        <taxon>Fusobacteriota</taxon>
        <taxon>Fusobacteriia</taxon>
        <taxon>Fusobacteriales</taxon>
        <taxon>Fusobacteriaceae</taxon>
        <taxon>Fusobacterium</taxon>
    </lineage>
</organism>
<dbReference type="PATRIC" id="fig|134605.3.peg.648"/>
<proteinExistence type="predicted"/>
<gene>
    <name evidence="1" type="ORF">HMPREF3206_00646</name>
</gene>
<dbReference type="Gene3D" id="3.40.50.11110">
    <property type="entry name" value="Sialyltransferase, C-terminal GT-B Rossman nucleotide-binding domain"/>
    <property type="match status" value="1"/>
</dbReference>
<protein>
    <submittedName>
        <fullName evidence="1">Lipooligosaccharide sialyltransferase</fullName>
    </submittedName>
</protein>
<dbReference type="Proteomes" id="UP000070617">
    <property type="component" value="Unassembled WGS sequence"/>
</dbReference>
<keyword evidence="1" id="KW-0808">Transferase</keyword>
<reference evidence="2" key="1">
    <citation type="submission" date="2016-01" db="EMBL/GenBank/DDBJ databases">
        <authorList>
            <person name="Mitreva M."/>
            <person name="Pepin K.H."/>
            <person name="Mihindukulasuriya K.A."/>
            <person name="Fulton R."/>
            <person name="Fronick C."/>
            <person name="O'Laughlin M."/>
            <person name="Miner T."/>
            <person name="Herter B."/>
            <person name="Rosa B.A."/>
            <person name="Cordes M."/>
            <person name="Tomlinson C."/>
            <person name="Wollam A."/>
            <person name="Palsikar V.B."/>
            <person name="Mardis E.R."/>
            <person name="Wilson R.K."/>
        </authorList>
    </citation>
    <scope>NUCLEOTIDE SEQUENCE [LARGE SCALE GENOMIC DNA]</scope>
    <source>
        <strain evidence="2">CMW8396</strain>
    </source>
</reference>
<evidence type="ECO:0000313" key="2">
    <source>
        <dbReference type="Proteomes" id="UP000070617"/>
    </source>
</evidence>